<proteinExistence type="predicted"/>
<organism evidence="1 2">
    <name type="scientific">Melastoma candidum</name>
    <dbReference type="NCBI Taxonomy" id="119954"/>
    <lineage>
        <taxon>Eukaryota</taxon>
        <taxon>Viridiplantae</taxon>
        <taxon>Streptophyta</taxon>
        <taxon>Embryophyta</taxon>
        <taxon>Tracheophyta</taxon>
        <taxon>Spermatophyta</taxon>
        <taxon>Magnoliopsida</taxon>
        <taxon>eudicotyledons</taxon>
        <taxon>Gunneridae</taxon>
        <taxon>Pentapetalae</taxon>
        <taxon>rosids</taxon>
        <taxon>malvids</taxon>
        <taxon>Myrtales</taxon>
        <taxon>Melastomataceae</taxon>
        <taxon>Melastomatoideae</taxon>
        <taxon>Melastomateae</taxon>
        <taxon>Melastoma</taxon>
    </lineage>
</organism>
<name>A0ACB9MBP0_9MYRT</name>
<reference evidence="2" key="1">
    <citation type="journal article" date="2023" name="Front. Plant Sci.">
        <title>Chromosomal-level genome assembly of Melastoma candidum provides insights into trichome evolution.</title>
        <authorList>
            <person name="Zhong Y."/>
            <person name="Wu W."/>
            <person name="Sun C."/>
            <person name="Zou P."/>
            <person name="Liu Y."/>
            <person name="Dai S."/>
            <person name="Zhou R."/>
        </authorList>
    </citation>
    <scope>NUCLEOTIDE SEQUENCE [LARGE SCALE GENOMIC DNA]</scope>
</reference>
<protein>
    <submittedName>
        <fullName evidence="1">Uncharacterized protein</fullName>
    </submittedName>
</protein>
<comment type="caution">
    <text evidence="1">The sequence shown here is derived from an EMBL/GenBank/DDBJ whole genome shotgun (WGS) entry which is preliminary data.</text>
</comment>
<evidence type="ECO:0000313" key="1">
    <source>
        <dbReference type="EMBL" id="KAI4320981.1"/>
    </source>
</evidence>
<accession>A0ACB9MBP0</accession>
<dbReference type="EMBL" id="CM042889">
    <property type="protein sequence ID" value="KAI4320981.1"/>
    <property type="molecule type" value="Genomic_DNA"/>
</dbReference>
<evidence type="ECO:0000313" key="2">
    <source>
        <dbReference type="Proteomes" id="UP001057402"/>
    </source>
</evidence>
<gene>
    <name evidence="1" type="ORF">MLD38_034408</name>
</gene>
<sequence>MEQAADTRRPQLPFRNGSPISFAQSGVGPTAASQTLDSHNSVHLLPGVLQSRETLSVCTSEPEIDKDANPDPLSFAFSPGSLAPPPPPPSGAFRYRECLRNHAASVGGNVTDGCCEFMPSGDDGTQESLKCAACKCHRNFHRKDFEDSHGSRGLTPRLLLPPPRARYTVVSPTPVNMAYGGTDQSSSEDIDGTTVGMARPEYAAGSAAVRGFTTKKRNRTKFTREQKEKMWEFAERLGWRMQRPNDEDVDGFCTSIGVRRQVFKVWMHNNKNSNSNAKVISYDLAARIQQLPGSDLELGQVVGHNAGAGPAGDEHAVPSSE</sequence>
<keyword evidence="2" id="KW-1185">Reference proteome</keyword>
<dbReference type="Proteomes" id="UP001057402">
    <property type="component" value="Chromosome 10"/>
</dbReference>